<feature type="signal peptide" evidence="1">
    <location>
        <begin position="1"/>
        <end position="23"/>
    </location>
</feature>
<dbReference type="Proteomes" id="UP000585474">
    <property type="component" value="Unassembled WGS sequence"/>
</dbReference>
<keyword evidence="3" id="KW-1185">Reference proteome</keyword>
<dbReference type="EMBL" id="BJWL01000408">
    <property type="protein sequence ID" value="GFS42905.1"/>
    <property type="molecule type" value="Genomic_DNA"/>
</dbReference>
<evidence type="ECO:0000313" key="2">
    <source>
        <dbReference type="EMBL" id="GFS42905.1"/>
    </source>
</evidence>
<sequence>MKNNLFFSMVPSLLFFLAHTGVADISCSTVTMKATGKATTPAAACCSGLQQLAQSVKSVEDKKAYAGASRAVLRTWVCRTGSSPKSPRLARLKLASLSPHHQL</sequence>
<comment type="caution">
    <text evidence="2">The sequence shown here is derived from an EMBL/GenBank/DDBJ whole genome shotgun (WGS) entry which is preliminary data.</text>
</comment>
<name>A0A7J0DWE0_9ERIC</name>
<evidence type="ECO:0000256" key="1">
    <source>
        <dbReference type="SAM" id="SignalP"/>
    </source>
</evidence>
<gene>
    <name evidence="2" type="ORF">Acr_00g0082440</name>
</gene>
<keyword evidence="1" id="KW-0732">Signal</keyword>
<evidence type="ECO:0000313" key="3">
    <source>
        <dbReference type="Proteomes" id="UP000585474"/>
    </source>
</evidence>
<proteinExistence type="predicted"/>
<accession>A0A7J0DWE0</accession>
<feature type="chain" id="PRO_5029442105" evidence="1">
    <location>
        <begin position="24"/>
        <end position="103"/>
    </location>
</feature>
<dbReference type="AlphaFoldDB" id="A0A7J0DWE0"/>
<reference evidence="3" key="1">
    <citation type="submission" date="2019-07" db="EMBL/GenBank/DDBJ databases">
        <title>De Novo Assembly of kiwifruit Actinidia rufa.</title>
        <authorList>
            <person name="Sugita-Konishi S."/>
            <person name="Sato K."/>
            <person name="Mori E."/>
            <person name="Abe Y."/>
            <person name="Kisaki G."/>
            <person name="Hamano K."/>
            <person name="Suezawa K."/>
            <person name="Otani M."/>
            <person name="Fukuda T."/>
            <person name="Manabe T."/>
            <person name="Gomi K."/>
            <person name="Tabuchi M."/>
            <person name="Akimitsu K."/>
            <person name="Kataoka I."/>
        </authorList>
    </citation>
    <scope>NUCLEOTIDE SEQUENCE [LARGE SCALE GENOMIC DNA]</scope>
    <source>
        <strain evidence="3">cv. Fuchu</strain>
    </source>
</reference>
<protein>
    <submittedName>
        <fullName evidence="2">Uncharacterized protein</fullName>
    </submittedName>
</protein>
<organism evidence="2 3">
    <name type="scientific">Actinidia rufa</name>
    <dbReference type="NCBI Taxonomy" id="165716"/>
    <lineage>
        <taxon>Eukaryota</taxon>
        <taxon>Viridiplantae</taxon>
        <taxon>Streptophyta</taxon>
        <taxon>Embryophyta</taxon>
        <taxon>Tracheophyta</taxon>
        <taxon>Spermatophyta</taxon>
        <taxon>Magnoliopsida</taxon>
        <taxon>eudicotyledons</taxon>
        <taxon>Gunneridae</taxon>
        <taxon>Pentapetalae</taxon>
        <taxon>asterids</taxon>
        <taxon>Ericales</taxon>
        <taxon>Actinidiaceae</taxon>
        <taxon>Actinidia</taxon>
    </lineage>
</organism>